<evidence type="ECO:0000313" key="3">
    <source>
        <dbReference type="EMBL" id="GKV38992.1"/>
    </source>
</evidence>
<dbReference type="GO" id="GO:0000226">
    <property type="term" value="P:microtubule cytoskeleton organization"/>
    <property type="evidence" value="ECO:0007669"/>
    <property type="project" value="TreeGrafter"/>
</dbReference>
<dbReference type="Proteomes" id="UP001054252">
    <property type="component" value="Unassembled WGS sequence"/>
</dbReference>
<comment type="caution">
    <text evidence="3">The sequence shown here is derived from an EMBL/GenBank/DDBJ whole genome shotgun (WGS) entry which is preliminary data.</text>
</comment>
<evidence type="ECO:0000256" key="2">
    <source>
        <dbReference type="ARBA" id="ARBA00022490"/>
    </source>
</evidence>
<dbReference type="GO" id="GO:0035303">
    <property type="term" value="P:regulation of dephosphorylation"/>
    <property type="evidence" value="ECO:0007669"/>
    <property type="project" value="InterPro"/>
</dbReference>
<evidence type="ECO:0000256" key="1">
    <source>
        <dbReference type="ARBA" id="ARBA00004496"/>
    </source>
</evidence>
<proteinExistence type="predicted"/>
<dbReference type="GO" id="GO:0005819">
    <property type="term" value="C:spindle"/>
    <property type="evidence" value="ECO:0007669"/>
    <property type="project" value="TreeGrafter"/>
</dbReference>
<sequence>MYSGSSDGESHEAASQRKIPPASSMLWVRNLRRYIGSGAGLGSEALMELETKRILLDIFKEKQQKSAEAGTIPSFYKKKPEEGSISQRVQRLAKYRFLKKQSDLLLNADDLDAMWVCLRENCVIDDTTGAEKKQSDLLLNADDLDAMWVCLRENCVIDDATGAEKMNHEDFCHIASVWTEQIGPKCRRFCSPS</sequence>
<keyword evidence="2" id="KW-0963">Cytoplasm</keyword>
<reference evidence="3 4" key="1">
    <citation type="journal article" date="2021" name="Commun. Biol.">
        <title>The genome of Shorea leprosula (Dipterocarpaceae) highlights the ecological relevance of drought in aseasonal tropical rainforests.</title>
        <authorList>
            <person name="Ng K.K.S."/>
            <person name="Kobayashi M.J."/>
            <person name="Fawcett J.A."/>
            <person name="Hatakeyama M."/>
            <person name="Paape T."/>
            <person name="Ng C.H."/>
            <person name="Ang C.C."/>
            <person name="Tnah L.H."/>
            <person name="Lee C.T."/>
            <person name="Nishiyama T."/>
            <person name="Sese J."/>
            <person name="O'Brien M.J."/>
            <person name="Copetti D."/>
            <person name="Mohd Noor M.I."/>
            <person name="Ong R.C."/>
            <person name="Putra M."/>
            <person name="Sireger I.Z."/>
            <person name="Indrioko S."/>
            <person name="Kosugi Y."/>
            <person name="Izuno A."/>
            <person name="Isagi Y."/>
            <person name="Lee S.L."/>
            <person name="Shimizu K.K."/>
        </authorList>
    </citation>
    <scope>NUCLEOTIDE SEQUENCE [LARGE SCALE GENOMIC DNA]</scope>
    <source>
        <strain evidence="3">214</strain>
    </source>
</reference>
<dbReference type="PANTHER" id="PTHR12085:SF3">
    <property type="entry name" value="SERINE_THREONINE-PROTEIN PHOSPHATASE 2A REGULATORY SUBUNIT B'' SUBUNIT GAMMA"/>
    <property type="match status" value="1"/>
</dbReference>
<protein>
    <recommendedName>
        <fullName evidence="5">Serine/threonine-protein phosphatase 2A regulatory subunit B'' subunit TON2</fullName>
    </recommendedName>
</protein>
<evidence type="ECO:0000313" key="4">
    <source>
        <dbReference type="Proteomes" id="UP001054252"/>
    </source>
</evidence>
<dbReference type="AlphaFoldDB" id="A0AAV5LR11"/>
<organism evidence="3 4">
    <name type="scientific">Rubroshorea leprosula</name>
    <dbReference type="NCBI Taxonomy" id="152421"/>
    <lineage>
        <taxon>Eukaryota</taxon>
        <taxon>Viridiplantae</taxon>
        <taxon>Streptophyta</taxon>
        <taxon>Embryophyta</taxon>
        <taxon>Tracheophyta</taxon>
        <taxon>Spermatophyta</taxon>
        <taxon>Magnoliopsida</taxon>
        <taxon>eudicotyledons</taxon>
        <taxon>Gunneridae</taxon>
        <taxon>Pentapetalae</taxon>
        <taxon>rosids</taxon>
        <taxon>malvids</taxon>
        <taxon>Malvales</taxon>
        <taxon>Dipterocarpaceae</taxon>
        <taxon>Rubroshorea</taxon>
    </lineage>
</organism>
<dbReference type="PANTHER" id="PTHR12085">
    <property type="entry name" value="SERINE/THREONINE-PROTEIN PHOSPHATASE 2A REGULATORY SUBUNIT B'' SUBUNIT GAMMA"/>
    <property type="match status" value="1"/>
</dbReference>
<dbReference type="EMBL" id="BPVZ01000132">
    <property type="protein sequence ID" value="GKV38992.1"/>
    <property type="molecule type" value="Genomic_DNA"/>
</dbReference>
<evidence type="ECO:0008006" key="5">
    <source>
        <dbReference type="Google" id="ProtNLM"/>
    </source>
</evidence>
<dbReference type="GO" id="GO:0030865">
    <property type="term" value="P:cortical cytoskeleton organization"/>
    <property type="evidence" value="ECO:0007669"/>
    <property type="project" value="TreeGrafter"/>
</dbReference>
<name>A0AAV5LR11_9ROSI</name>
<gene>
    <name evidence="3" type="ORF">SLEP1_g46838</name>
</gene>
<dbReference type="InterPro" id="IPR039865">
    <property type="entry name" value="PPP2R3C"/>
</dbReference>
<dbReference type="GO" id="GO:0005737">
    <property type="term" value="C:cytoplasm"/>
    <property type="evidence" value="ECO:0007669"/>
    <property type="project" value="UniProtKB-SubCell"/>
</dbReference>
<keyword evidence="4" id="KW-1185">Reference proteome</keyword>
<accession>A0AAV5LR11</accession>
<comment type="subcellular location">
    <subcellularLocation>
        <location evidence="1">Cytoplasm</location>
    </subcellularLocation>
</comment>